<keyword evidence="2" id="KW-0732">Signal</keyword>
<feature type="signal peptide" evidence="2">
    <location>
        <begin position="1"/>
        <end position="24"/>
    </location>
</feature>
<evidence type="ECO:0000313" key="4">
    <source>
        <dbReference type="Proteomes" id="UP001626550"/>
    </source>
</evidence>
<comment type="caution">
    <text evidence="3">The sequence shown here is derived from an EMBL/GenBank/DDBJ whole genome shotgun (WGS) entry which is preliminary data.</text>
</comment>
<keyword evidence="1" id="KW-0472">Membrane</keyword>
<keyword evidence="1" id="KW-1133">Transmembrane helix</keyword>
<evidence type="ECO:0000256" key="2">
    <source>
        <dbReference type="SAM" id="SignalP"/>
    </source>
</evidence>
<dbReference type="AlphaFoldDB" id="A0ABD2QEC2"/>
<evidence type="ECO:0000256" key="1">
    <source>
        <dbReference type="SAM" id="Phobius"/>
    </source>
</evidence>
<proteinExistence type="predicted"/>
<feature type="chain" id="PRO_5044785485" evidence="2">
    <location>
        <begin position="25"/>
        <end position="171"/>
    </location>
</feature>
<organism evidence="3 4">
    <name type="scientific">Cichlidogyrus casuarinus</name>
    <dbReference type="NCBI Taxonomy" id="1844966"/>
    <lineage>
        <taxon>Eukaryota</taxon>
        <taxon>Metazoa</taxon>
        <taxon>Spiralia</taxon>
        <taxon>Lophotrochozoa</taxon>
        <taxon>Platyhelminthes</taxon>
        <taxon>Monogenea</taxon>
        <taxon>Monopisthocotylea</taxon>
        <taxon>Dactylogyridea</taxon>
        <taxon>Ancyrocephalidae</taxon>
        <taxon>Cichlidogyrus</taxon>
    </lineage>
</organism>
<name>A0ABD2QEC2_9PLAT</name>
<protein>
    <submittedName>
        <fullName evidence="3">Uncharacterized protein</fullName>
    </submittedName>
</protein>
<dbReference type="EMBL" id="JBJKFK010000433">
    <property type="protein sequence ID" value="KAL3317081.1"/>
    <property type="molecule type" value="Genomic_DNA"/>
</dbReference>
<reference evidence="3 4" key="1">
    <citation type="submission" date="2024-11" db="EMBL/GenBank/DDBJ databases">
        <title>Adaptive evolution of stress response genes in parasites aligns with host niche diversity.</title>
        <authorList>
            <person name="Hahn C."/>
            <person name="Resl P."/>
        </authorList>
    </citation>
    <scope>NUCLEOTIDE SEQUENCE [LARGE SCALE GENOMIC DNA]</scope>
    <source>
        <strain evidence="3">EGGRZ-B1_66</strain>
        <tissue evidence="3">Body</tissue>
    </source>
</reference>
<gene>
    <name evidence="3" type="ORF">Ciccas_004262</name>
</gene>
<keyword evidence="1" id="KW-0812">Transmembrane</keyword>
<sequence>MFGFHHSNRVKLIYILLNSLCCEGAVKQNKSANANKVRIFCRFNSSGVVADPVVSGKEDARLWLEIAMDASCERVRSEGPPTLYCLPDGMMKHFVGVLRILYQLELLHISSGNTDLAMKPHLADLNCKLHEDLSEFSELICASLVLLLGSLATVALILSLDYAKISWSGPN</sequence>
<evidence type="ECO:0000313" key="3">
    <source>
        <dbReference type="EMBL" id="KAL3317081.1"/>
    </source>
</evidence>
<dbReference type="Proteomes" id="UP001626550">
    <property type="component" value="Unassembled WGS sequence"/>
</dbReference>
<keyword evidence="4" id="KW-1185">Reference proteome</keyword>
<accession>A0ABD2QEC2</accession>
<feature type="transmembrane region" description="Helical" evidence="1">
    <location>
        <begin position="139"/>
        <end position="160"/>
    </location>
</feature>